<dbReference type="Proteomes" id="UP001472866">
    <property type="component" value="Chromosome 04"/>
</dbReference>
<dbReference type="EMBL" id="CP151504">
    <property type="protein sequence ID" value="WZN61710.1"/>
    <property type="molecule type" value="Genomic_DNA"/>
</dbReference>
<evidence type="ECO:0000313" key="3">
    <source>
        <dbReference type="Proteomes" id="UP001472866"/>
    </source>
</evidence>
<sequence length="2000" mass="223687">MEASSANALVQKIDHGLPDVRSRAIQSLHSKLKNGLAAPAKLAKETDVCQALLRLCDAPALLTEQAVQLLGCFVDCGDSFLCLQVLGLEEKVRYAADHMERSGRSRKLLDDVMTKILSSSRRAEVPSSSSQVSVQGEAPAAKVTSRLPFMEHGGPARSLESGRFKHLPKLRVVGTEKEVEQTLFEIGFRLAHGGDEFALLLALQQLSQCVCIDHPPQVIFQQNSLFGNLLRLLHLEVSEKVRRSALCCLQRVLSGLKSSVALAQRKDFLSPGGADHDRSLDQSTSQDLSYPKPLYIPGADDGGEAAQKDLLDLPAYTHMAVLHLLSLLCDAKMHHHVTKSIFCALDLLRVLGHASYDDACFKDCITEYLWELQKVYQKHSKSWAKLHGERERDEAKSPFSVDVFDQNLVYIVAEVLKLRKGCDAKMLVPRKMQSYLCTFFNNECVAMCSHESQECLFPYIEQIDGTLTLKKDKSKEVLANFLRLSKDLRDLRLNSNSSIEENMKSAKLVLGILPTVIGMGDTEYFDHIFRLILRLLMRTNWKFVMKDGCEPTVYADLQTAFQMILSQSCVKVRAKAYRIWLEAIVECAPGDYKVVLNPLTNRSIMSIVVVFGLNDTETKDNVSQILFYGCRDSSVRIHVNEWISWFECHKEDSTIGSVMQSILIAVNEDVRTENDARTTWSWDSMRPVYMAAFSSDRKVREDALSGLYGFLEAEGHATDVNQFSYLASQMEYKFPTQVQLDTQEDMPESEIRTLVDIFKNERIDLAIQKAAAIQLLLALQRSARTQEISIEVLDSCASILQKCALGDHIEYDEEYLGTILLILVHSVKGGGSSIPWFTEQSAGFFRVFSLLLFHSSITVQQSAAVILFSVLLNEEKNRVLSAGLALRGKQDPGDVLIPDAFESLLRPPCACAFLQVCVEGGNFDLVEEIVSKVKDTIDARNAIKALIGGETLPSDAPLEIQEMVERLHPKCVLGNALAKIKSAKSHEDCKFWVHLLLNYCSCSAESLEEFSAMNWLEPLQTFLSSSPTSKKDWELWLMMFTMISEVLTKSSTPHALLMNLVLLYDDAILPSVLQEEFWEVESATRLGLKAQHKVSETEALARKIARTESISAAMETFVALLKANRSCGSIAVQKYMVDSLGSEENISTLADFALCDSWNYGLRTLALQGLVELLTCYLDLKALEVYQYTPSDLDSVFSSIVPKIIRNECCIARGSFGHGRGILHHALEYLKQVTNLDRKSWVSVWAETDCTFWVSKLLRDRETLVRKTSLQILCALSNPISGQLISMLQKCWPDRLYAVVQIAFDETECDLVRAKAMQILSLSLALEGSAMNEEEALVSETYPTESSIRKNIFQTIEEHRFWEILKNSLSWNRSQLMGGILSIVAEMLVLDTHYVFQKCKISQICKVATAVFNSSSKHLDQKLSEGESYFDSVIPLSMALNVLQTLLQKEKLFSKVLQWIPSMNVCNIYCSFSVRLASVLKKDMPFRVSYYSACLPLLMQFSAVIANLMHALLGEFKAAKTTSVGPTMTEEEMQNSIAQVCHSIRFTFTSQILPVQVKVQCCKLLEITLQVNDLASVAMSDADKQFEGSEATGAVLCHHLVAESRTMRKNMKLGISARRQSVLQLNDRSNATTLAMRALLACSESAKLAIVRNKFYQDLLMESRVHSNAILAASLQKKRNQRVVSKSEGQLMRALLLLKHFSFGSRVCSDVLQQEGVVELIRTQFSAHPKGSFQVQNSALGLLVNIVANSSAACLEVLETKVPTKGHQSSFFMQLVGIWESKKSLAPLSRLSGFVLQALLQVHESRTAILKTDFVSRMVSILERLLKKKDLVKFSCALRFLSDLAAFKESRSFLLHHPLFSDLMEYVLSAGDLDANNEAMEEILLFLRNMSFSQDMKTYLSSKNEALHVLLNQIYNFSSSPKMASCAANALWVLLYKSQKMKACMKTLDGANERLLGTEAELALLGRKELGAQDAAYVRETQSNLHQVSAILQGGRQDLE</sequence>
<evidence type="ECO:0008006" key="4">
    <source>
        <dbReference type="Google" id="ProtNLM"/>
    </source>
</evidence>
<dbReference type="GO" id="GO:0036064">
    <property type="term" value="C:ciliary basal body"/>
    <property type="evidence" value="ECO:0007669"/>
    <property type="project" value="InterPro"/>
</dbReference>
<dbReference type="GO" id="GO:0044782">
    <property type="term" value="P:cilium organization"/>
    <property type="evidence" value="ECO:0007669"/>
    <property type="project" value="InterPro"/>
</dbReference>
<protein>
    <recommendedName>
        <fullName evidence="4">Rotatin</fullName>
    </recommendedName>
</protein>
<dbReference type="InterPro" id="IPR016024">
    <property type="entry name" value="ARM-type_fold"/>
</dbReference>
<proteinExistence type="predicted"/>
<gene>
    <name evidence="2" type="ORF">HKI87_04g32450</name>
</gene>
<name>A0AAX4P6Q8_9CHLO</name>
<accession>A0AAX4P6Q8</accession>
<dbReference type="PANTHER" id="PTHR31691">
    <property type="entry name" value="ROTATIN"/>
    <property type="match status" value="1"/>
</dbReference>
<dbReference type="InterPro" id="IPR030791">
    <property type="entry name" value="Rotatin"/>
</dbReference>
<evidence type="ECO:0000313" key="2">
    <source>
        <dbReference type="EMBL" id="WZN61710.1"/>
    </source>
</evidence>
<evidence type="ECO:0000256" key="1">
    <source>
        <dbReference type="SAM" id="MobiDB-lite"/>
    </source>
</evidence>
<organism evidence="2 3">
    <name type="scientific">Chloropicon roscoffensis</name>
    <dbReference type="NCBI Taxonomy" id="1461544"/>
    <lineage>
        <taxon>Eukaryota</taxon>
        <taxon>Viridiplantae</taxon>
        <taxon>Chlorophyta</taxon>
        <taxon>Chloropicophyceae</taxon>
        <taxon>Chloropicales</taxon>
        <taxon>Chloropicaceae</taxon>
        <taxon>Chloropicon</taxon>
    </lineage>
</organism>
<feature type="compositionally biased region" description="Basic and acidic residues" evidence="1">
    <location>
        <begin position="271"/>
        <end position="280"/>
    </location>
</feature>
<feature type="region of interest" description="Disordered" evidence="1">
    <location>
        <begin position="271"/>
        <end position="291"/>
    </location>
</feature>
<keyword evidence="3" id="KW-1185">Reference proteome</keyword>
<dbReference type="SUPFAM" id="SSF48371">
    <property type="entry name" value="ARM repeat"/>
    <property type="match status" value="2"/>
</dbReference>
<reference evidence="2 3" key="1">
    <citation type="submission" date="2024-03" db="EMBL/GenBank/DDBJ databases">
        <title>Complete genome sequence of the green alga Chloropicon roscoffensis RCC1871.</title>
        <authorList>
            <person name="Lemieux C."/>
            <person name="Pombert J.-F."/>
            <person name="Otis C."/>
            <person name="Turmel M."/>
        </authorList>
    </citation>
    <scope>NUCLEOTIDE SEQUENCE [LARGE SCALE GENOMIC DNA]</scope>
    <source>
        <strain evidence="2 3">RCC1871</strain>
    </source>
</reference>
<dbReference type="PANTHER" id="PTHR31691:SF1">
    <property type="entry name" value="ROTATIN"/>
    <property type="match status" value="1"/>
</dbReference>